<proteinExistence type="predicted"/>
<reference evidence="2 3" key="1">
    <citation type="submission" date="2023-07" db="EMBL/GenBank/DDBJ databases">
        <title>Genomic Encyclopedia of Type Strains, Phase IV (KMG-IV): sequencing the most valuable type-strain genomes for metagenomic binning, comparative biology and taxonomic classification.</title>
        <authorList>
            <person name="Goeker M."/>
        </authorList>
    </citation>
    <scope>NUCLEOTIDE SEQUENCE [LARGE SCALE GENOMIC DNA]</scope>
    <source>
        <strain evidence="2 3">DSM 19922</strain>
    </source>
</reference>
<feature type="compositionally biased region" description="Basic and acidic residues" evidence="1">
    <location>
        <begin position="96"/>
        <end position="114"/>
    </location>
</feature>
<gene>
    <name evidence="2" type="ORF">QO018_005470</name>
</gene>
<evidence type="ECO:0000313" key="3">
    <source>
        <dbReference type="Proteomes" id="UP001244552"/>
    </source>
</evidence>
<dbReference type="RefSeq" id="WP_209989288.1">
    <property type="nucleotide sequence ID" value="NZ_JAGINO010000028.1"/>
</dbReference>
<comment type="caution">
    <text evidence="2">The sequence shown here is derived from an EMBL/GenBank/DDBJ whole genome shotgun (WGS) entry which is preliminary data.</text>
</comment>
<protein>
    <submittedName>
        <fullName evidence="2">Uncharacterized protein</fullName>
    </submittedName>
</protein>
<feature type="region of interest" description="Disordered" evidence="1">
    <location>
        <begin position="95"/>
        <end position="114"/>
    </location>
</feature>
<evidence type="ECO:0000313" key="2">
    <source>
        <dbReference type="EMBL" id="MDQ0536573.1"/>
    </source>
</evidence>
<organism evidence="2 3">
    <name type="scientific">Azospirillum picis</name>
    <dbReference type="NCBI Taxonomy" id="488438"/>
    <lineage>
        <taxon>Bacteria</taxon>
        <taxon>Pseudomonadati</taxon>
        <taxon>Pseudomonadota</taxon>
        <taxon>Alphaproteobacteria</taxon>
        <taxon>Rhodospirillales</taxon>
        <taxon>Azospirillaceae</taxon>
        <taxon>Azospirillum</taxon>
    </lineage>
</organism>
<keyword evidence="3" id="KW-1185">Reference proteome</keyword>
<dbReference type="EMBL" id="JAUSVU010000028">
    <property type="protein sequence ID" value="MDQ0536573.1"/>
    <property type="molecule type" value="Genomic_DNA"/>
</dbReference>
<dbReference type="Proteomes" id="UP001244552">
    <property type="component" value="Unassembled WGS sequence"/>
</dbReference>
<sequence length="114" mass="12997">MAKTTTDHDEIRRWAENHGGKPAVVRSTHDEGKEGGGRSGRSRKTGVGLLRLMFPKARQSHHDELEEIGWEAFFKQFEEAKLALLYEEDSNFNKLVGRETAEKRDHGDNKAARH</sequence>
<evidence type="ECO:0000256" key="1">
    <source>
        <dbReference type="SAM" id="MobiDB-lite"/>
    </source>
</evidence>
<feature type="compositionally biased region" description="Basic and acidic residues" evidence="1">
    <location>
        <begin position="1"/>
        <end position="19"/>
    </location>
</feature>
<feature type="region of interest" description="Disordered" evidence="1">
    <location>
        <begin position="1"/>
        <end position="47"/>
    </location>
</feature>
<feature type="compositionally biased region" description="Basic and acidic residues" evidence="1">
    <location>
        <begin position="27"/>
        <end position="36"/>
    </location>
</feature>
<name>A0ABU0MSV4_9PROT</name>
<accession>A0ABU0MSV4</accession>